<dbReference type="PANTHER" id="PTHR11735:SF6">
    <property type="entry name" value="TRNA N6-ADENOSINE THREONYLCARBAMOYLTRANSFERASE, MITOCHONDRIAL"/>
    <property type="match status" value="1"/>
</dbReference>
<comment type="subcellular location">
    <subcellularLocation>
        <location evidence="8">Cytoplasm</location>
    </subcellularLocation>
</comment>
<keyword evidence="5 8" id="KW-0408">Iron</keyword>
<dbReference type="InterPro" id="IPR017861">
    <property type="entry name" value="KAE1/TsaD"/>
</dbReference>
<dbReference type="GO" id="GO:0002949">
    <property type="term" value="P:tRNA threonylcarbamoyladenosine modification"/>
    <property type="evidence" value="ECO:0007669"/>
    <property type="project" value="UniProtKB-UniRule"/>
</dbReference>
<dbReference type="OrthoDB" id="9806197at2"/>
<feature type="binding site" evidence="8">
    <location>
        <position position="167"/>
    </location>
    <ligand>
        <name>substrate</name>
    </ligand>
</feature>
<feature type="binding site" evidence="8">
    <location>
        <position position="301"/>
    </location>
    <ligand>
        <name>Fe cation</name>
        <dbReference type="ChEBI" id="CHEBI:24875"/>
    </ligand>
</feature>
<dbReference type="InterPro" id="IPR022450">
    <property type="entry name" value="TsaD"/>
</dbReference>
<comment type="catalytic activity">
    <reaction evidence="7 8">
        <text>L-threonylcarbamoyladenylate + adenosine(37) in tRNA = N(6)-L-threonylcarbamoyladenosine(37) in tRNA + AMP + H(+)</text>
        <dbReference type="Rhea" id="RHEA:37059"/>
        <dbReference type="Rhea" id="RHEA-COMP:10162"/>
        <dbReference type="Rhea" id="RHEA-COMP:10163"/>
        <dbReference type="ChEBI" id="CHEBI:15378"/>
        <dbReference type="ChEBI" id="CHEBI:73682"/>
        <dbReference type="ChEBI" id="CHEBI:74411"/>
        <dbReference type="ChEBI" id="CHEBI:74418"/>
        <dbReference type="ChEBI" id="CHEBI:456215"/>
        <dbReference type="EC" id="2.3.1.234"/>
    </reaction>
</comment>
<dbReference type="HAMAP" id="MF_01445">
    <property type="entry name" value="TsaD"/>
    <property type="match status" value="1"/>
</dbReference>
<dbReference type="CDD" id="cd24133">
    <property type="entry name" value="ASKHA_NBD_TsaD_bac"/>
    <property type="match status" value="1"/>
</dbReference>
<feature type="domain" description="Gcp-like" evidence="9">
    <location>
        <begin position="24"/>
        <end position="307"/>
    </location>
</feature>
<keyword evidence="2 8" id="KW-0808">Transferase</keyword>
<dbReference type="PROSITE" id="PS01016">
    <property type="entry name" value="GLYCOPROTEASE"/>
    <property type="match status" value="1"/>
</dbReference>
<keyword evidence="6 8" id="KW-0012">Acyltransferase</keyword>
<name>A0A411YH48_9ACTN</name>
<evidence type="ECO:0000256" key="3">
    <source>
        <dbReference type="ARBA" id="ARBA00022694"/>
    </source>
</evidence>
<keyword evidence="4 8" id="KW-0479">Metal-binding</keyword>
<evidence type="ECO:0000313" key="11">
    <source>
        <dbReference type="Proteomes" id="UP000291469"/>
    </source>
</evidence>
<gene>
    <name evidence="8 10" type="primary">tsaD</name>
    <name evidence="10" type="ORF">ER308_14125</name>
</gene>
<evidence type="ECO:0000256" key="8">
    <source>
        <dbReference type="HAMAP-Rule" id="MF_01445"/>
    </source>
</evidence>
<protein>
    <recommendedName>
        <fullName evidence="8">tRNA N6-adenosine threonylcarbamoyltransferase</fullName>
        <ecNumber evidence="8">2.3.1.234</ecNumber>
    </recommendedName>
    <alternativeName>
        <fullName evidence="8">N6-L-threonylcarbamoyladenine synthase</fullName>
        <shortName evidence="8">t(6)A synthase</shortName>
    </alternativeName>
    <alternativeName>
        <fullName evidence="8">t(6)A37 threonylcarbamoyladenosine biosynthesis protein TsaD</fullName>
    </alternativeName>
    <alternativeName>
        <fullName evidence="8">tRNA threonylcarbamoyladenosine biosynthesis protein TsaD</fullName>
    </alternativeName>
</protein>
<evidence type="ECO:0000256" key="4">
    <source>
        <dbReference type="ARBA" id="ARBA00022723"/>
    </source>
</evidence>
<feature type="binding site" evidence="8">
    <location>
        <position position="180"/>
    </location>
    <ligand>
        <name>substrate</name>
    </ligand>
</feature>
<dbReference type="GO" id="GO:0005506">
    <property type="term" value="F:iron ion binding"/>
    <property type="evidence" value="ECO:0007669"/>
    <property type="project" value="UniProtKB-UniRule"/>
</dbReference>
<dbReference type="RefSeq" id="WP_131155579.1">
    <property type="nucleotide sequence ID" value="NZ_CP036402.1"/>
</dbReference>
<dbReference type="EMBL" id="CP036402">
    <property type="protein sequence ID" value="QBI20584.1"/>
    <property type="molecule type" value="Genomic_DNA"/>
</dbReference>
<evidence type="ECO:0000256" key="1">
    <source>
        <dbReference type="ARBA" id="ARBA00022490"/>
    </source>
</evidence>
<sequence>MLVLGIETSCDETAAALVADGRVVRANVIGSQWERHRPYGGVVPEVAARAHHELLLPVLDRTLAEGGATYRDLDAVAVTHGPGLVGALLVGLAAGKAVALAHDAPLIGVNHLEGHVYAAQLEFGTLEPPAVALVVSGGHTNVALLAEDGTFATLGTTIDDAAGEAFDKVARFLGLPYPGGPEIDRAARTGDPAAIAFPRAKQDGSYDFSLSGLKTAVVRELRRREAAGQPAPIADVAASFQEAVVDVAVDKTLHAATDRGIEQVVIAGGVAANSRLRERMEAECATRGLRLLAPSPALCTDNGAMIAAAGTNRLALGERSALDLGVDPNLALTGPVAVAGGERP</sequence>
<evidence type="ECO:0000256" key="2">
    <source>
        <dbReference type="ARBA" id="ARBA00022679"/>
    </source>
</evidence>
<reference evidence="10 11" key="1">
    <citation type="submission" date="2019-01" db="EMBL/GenBank/DDBJ databases">
        <title>Egibacter rhizosphaerae EGI 80759T.</title>
        <authorList>
            <person name="Chen D.-D."/>
            <person name="Tian Y."/>
            <person name="Jiao J.-Y."/>
            <person name="Zhang X.-T."/>
            <person name="Zhang Y.-G."/>
            <person name="Zhang Y."/>
            <person name="Xiao M."/>
            <person name="Shu W.-S."/>
            <person name="Li W.-J."/>
        </authorList>
    </citation>
    <scope>NUCLEOTIDE SEQUENCE [LARGE SCALE GENOMIC DNA]</scope>
    <source>
        <strain evidence="10 11">EGI 80759</strain>
    </source>
</reference>
<feature type="binding site" evidence="8">
    <location>
        <begin position="134"/>
        <end position="138"/>
    </location>
    <ligand>
        <name>substrate</name>
    </ligand>
</feature>
<comment type="similarity">
    <text evidence="8">Belongs to the KAE1 / TsaD family.</text>
</comment>
<dbReference type="PRINTS" id="PR00789">
    <property type="entry name" value="OSIALOPTASE"/>
</dbReference>
<dbReference type="InterPro" id="IPR000905">
    <property type="entry name" value="Gcp-like_dom"/>
</dbReference>
<dbReference type="NCBIfam" id="TIGR00329">
    <property type="entry name" value="gcp_kae1"/>
    <property type="match status" value="1"/>
</dbReference>
<feature type="binding site" evidence="8">
    <location>
        <position position="115"/>
    </location>
    <ligand>
        <name>Fe cation</name>
        <dbReference type="ChEBI" id="CHEBI:24875"/>
    </ligand>
</feature>
<dbReference type="InterPro" id="IPR017860">
    <property type="entry name" value="Peptidase_M22_CS"/>
</dbReference>
<keyword evidence="3 8" id="KW-0819">tRNA processing</keyword>
<feature type="binding site" evidence="8">
    <location>
        <position position="273"/>
    </location>
    <ligand>
        <name>substrate</name>
    </ligand>
</feature>
<evidence type="ECO:0000256" key="7">
    <source>
        <dbReference type="ARBA" id="ARBA00048117"/>
    </source>
</evidence>
<accession>A0A411YH48</accession>
<evidence type="ECO:0000313" key="10">
    <source>
        <dbReference type="EMBL" id="QBI20584.1"/>
    </source>
</evidence>
<evidence type="ECO:0000256" key="5">
    <source>
        <dbReference type="ARBA" id="ARBA00023004"/>
    </source>
</evidence>
<evidence type="ECO:0000256" key="6">
    <source>
        <dbReference type="ARBA" id="ARBA00023315"/>
    </source>
</evidence>
<dbReference type="FunFam" id="3.30.420.40:FF:000040">
    <property type="entry name" value="tRNA N6-adenosine threonylcarbamoyltransferase"/>
    <property type="match status" value="1"/>
</dbReference>
<dbReference type="GO" id="GO:0005737">
    <property type="term" value="C:cytoplasm"/>
    <property type="evidence" value="ECO:0007669"/>
    <property type="project" value="UniProtKB-SubCell"/>
</dbReference>
<dbReference type="GO" id="GO:0061711">
    <property type="term" value="F:tRNA N(6)-L-threonylcarbamoyladenine synthase activity"/>
    <property type="evidence" value="ECO:0007669"/>
    <property type="project" value="UniProtKB-EC"/>
</dbReference>
<dbReference type="InterPro" id="IPR043129">
    <property type="entry name" value="ATPase_NBD"/>
</dbReference>
<dbReference type="NCBIfam" id="TIGR03723">
    <property type="entry name" value="T6A_TsaD_YgjD"/>
    <property type="match status" value="1"/>
</dbReference>
<dbReference type="AlphaFoldDB" id="A0A411YH48"/>
<feature type="binding site" evidence="8">
    <location>
        <position position="184"/>
    </location>
    <ligand>
        <name>substrate</name>
    </ligand>
</feature>
<dbReference type="Proteomes" id="UP000291469">
    <property type="component" value="Chromosome"/>
</dbReference>
<keyword evidence="1 8" id="KW-0963">Cytoplasm</keyword>
<comment type="function">
    <text evidence="8">Required for the formation of a threonylcarbamoyl group on adenosine at position 37 (t(6)A37) in tRNAs that read codons beginning with adenine. Is involved in the transfer of the threonylcarbamoyl moiety of threonylcarbamoyl-AMP (TC-AMP) to the N6 group of A37, together with TsaE and TsaB. TsaD likely plays a direct catalytic role in this reaction.</text>
</comment>
<dbReference type="KEGG" id="erz:ER308_14125"/>
<organism evidence="10 11">
    <name type="scientific">Egibacter rhizosphaerae</name>
    <dbReference type="NCBI Taxonomy" id="1670831"/>
    <lineage>
        <taxon>Bacteria</taxon>
        <taxon>Bacillati</taxon>
        <taxon>Actinomycetota</taxon>
        <taxon>Nitriliruptoria</taxon>
        <taxon>Egibacterales</taxon>
        <taxon>Egibacteraceae</taxon>
        <taxon>Egibacter</taxon>
    </lineage>
</organism>
<keyword evidence="11" id="KW-1185">Reference proteome</keyword>
<proteinExistence type="inferred from homology"/>
<dbReference type="Pfam" id="PF00814">
    <property type="entry name" value="TsaD"/>
    <property type="match status" value="1"/>
</dbReference>
<evidence type="ECO:0000259" key="9">
    <source>
        <dbReference type="Pfam" id="PF00814"/>
    </source>
</evidence>
<dbReference type="SUPFAM" id="SSF53067">
    <property type="entry name" value="Actin-like ATPase domain"/>
    <property type="match status" value="1"/>
</dbReference>
<dbReference type="EC" id="2.3.1.234" evidence="8"/>
<dbReference type="Gene3D" id="3.30.420.40">
    <property type="match status" value="2"/>
</dbReference>
<comment type="cofactor">
    <cofactor evidence="8">
        <name>Fe(2+)</name>
        <dbReference type="ChEBI" id="CHEBI:29033"/>
    </cofactor>
    <text evidence="8">Binds 1 Fe(2+) ion per subunit.</text>
</comment>
<feature type="binding site" evidence="8">
    <location>
        <position position="111"/>
    </location>
    <ligand>
        <name>Fe cation</name>
        <dbReference type="ChEBI" id="CHEBI:24875"/>
    </ligand>
</feature>
<dbReference type="PANTHER" id="PTHR11735">
    <property type="entry name" value="TRNA N6-ADENOSINE THREONYLCARBAMOYLTRANSFERASE"/>
    <property type="match status" value="1"/>
</dbReference>